<dbReference type="AlphaFoldDB" id="A0A0J7AKC4"/>
<dbReference type="OrthoDB" id="1524368at2"/>
<dbReference type="Pfam" id="PF10604">
    <property type="entry name" value="Polyketide_cyc2"/>
    <property type="match status" value="1"/>
</dbReference>
<dbReference type="RefSeq" id="WP_048476572.1">
    <property type="nucleotide sequence ID" value="NZ_JBIRUD010000022.1"/>
</dbReference>
<dbReference type="PATRIC" id="fig|66430.4.peg.4857"/>
<dbReference type="STRING" id="66430.ACS04_12185"/>
<dbReference type="InterPro" id="IPR019587">
    <property type="entry name" value="Polyketide_cyclase/dehydratase"/>
</dbReference>
<gene>
    <name evidence="1" type="ORF">ACS04_12185</name>
</gene>
<reference evidence="1 2" key="1">
    <citation type="submission" date="2015-06" db="EMBL/GenBank/DDBJ databases">
        <title>Recapitulation of the evolution of biosynthetic gene clusters reveals hidden chemical diversity on bacterial genomes.</title>
        <authorList>
            <person name="Cruz-Morales P."/>
            <person name="Martinez-Guerrero C."/>
            <person name="Morales-Escalante M.A."/>
            <person name="Yanez-Guerra L.A."/>
            <person name="Kopp J.F."/>
            <person name="Feldmann J."/>
            <person name="Ramos-Aboites H.E."/>
            <person name="Barona-Gomez F."/>
        </authorList>
    </citation>
    <scope>NUCLEOTIDE SEQUENCE [LARGE SCALE GENOMIC DNA]</scope>
    <source>
        <strain evidence="1 2">ATCC 31245</strain>
    </source>
</reference>
<organism evidence="1 2">
    <name type="scientific">Streptomyces roseus</name>
    <dbReference type="NCBI Taxonomy" id="66430"/>
    <lineage>
        <taxon>Bacteria</taxon>
        <taxon>Bacillati</taxon>
        <taxon>Actinomycetota</taxon>
        <taxon>Actinomycetes</taxon>
        <taxon>Kitasatosporales</taxon>
        <taxon>Streptomycetaceae</taxon>
        <taxon>Streptomyces</taxon>
    </lineage>
</organism>
<proteinExistence type="predicted"/>
<protein>
    <recommendedName>
        <fullName evidence="3">Polyketide cyclase</fullName>
    </recommendedName>
</protein>
<dbReference type="EMBL" id="LFML01000046">
    <property type="protein sequence ID" value="KMO97571.1"/>
    <property type="molecule type" value="Genomic_DNA"/>
</dbReference>
<name>A0A0J7AKC4_9ACTN</name>
<dbReference type="Proteomes" id="UP000035932">
    <property type="component" value="Unassembled WGS sequence"/>
</dbReference>
<sequence>MSAIRKSIDISRTPEDVFDYVTDPTRLPEWQDSAVSARPLQGTPLHVGSKTVVTRRLGRREFPMTMQVTELDRPRSWHVRGIGGPVRGDVRGTIEPLDGGKRSRLTLDLDFEGHGIGRVIAPLVVKPHARKEMPRDEEMLKHLLEN</sequence>
<evidence type="ECO:0008006" key="3">
    <source>
        <dbReference type="Google" id="ProtNLM"/>
    </source>
</evidence>
<accession>A0A0J7AKC4</accession>
<comment type="caution">
    <text evidence="1">The sequence shown here is derived from an EMBL/GenBank/DDBJ whole genome shotgun (WGS) entry which is preliminary data.</text>
</comment>
<keyword evidence="2" id="KW-1185">Reference proteome</keyword>
<dbReference type="InterPro" id="IPR023393">
    <property type="entry name" value="START-like_dom_sf"/>
</dbReference>
<evidence type="ECO:0000313" key="1">
    <source>
        <dbReference type="EMBL" id="KMO97571.1"/>
    </source>
</evidence>
<evidence type="ECO:0000313" key="2">
    <source>
        <dbReference type="Proteomes" id="UP000035932"/>
    </source>
</evidence>
<dbReference type="SUPFAM" id="SSF55961">
    <property type="entry name" value="Bet v1-like"/>
    <property type="match status" value="1"/>
</dbReference>
<dbReference type="Gene3D" id="3.30.530.20">
    <property type="match status" value="1"/>
</dbReference>